<evidence type="ECO:0000256" key="4">
    <source>
        <dbReference type="RuleBase" id="RU003494"/>
    </source>
</evidence>
<dbReference type="InterPro" id="IPR045074">
    <property type="entry name" value="GST_C_Tau"/>
</dbReference>
<dbReference type="Gene3D" id="1.20.1050.10">
    <property type="match status" value="1"/>
</dbReference>
<dbReference type="Pfam" id="PF02798">
    <property type="entry name" value="GST_N"/>
    <property type="match status" value="1"/>
</dbReference>
<dbReference type="SUPFAM" id="SSF47616">
    <property type="entry name" value="GST C-terminal domain-like"/>
    <property type="match status" value="1"/>
</dbReference>
<dbReference type="SFLD" id="SFLDG00358">
    <property type="entry name" value="Main_(cytGST)"/>
    <property type="match status" value="1"/>
</dbReference>
<keyword evidence="2" id="KW-0808">Transferase</keyword>
<protein>
    <recommendedName>
        <fullName evidence="1">glutathione transferase</fullName>
        <ecNumber evidence="1">2.5.1.18</ecNumber>
    </recommendedName>
</protein>
<sequence>MAQSESQKKQRDRRKKRKREKEDQNQQEEEKDGNGGEDEVLRRDPFEVFGRDIMLKILRNLDARSVALSLLVSRGWHSVASSDRLWSSKTRIMKDDLCDHVWEFHFNELHGAWASPFSCRVVWALKLKGIPYENIEEDLPNKSKLILQYNPVHKKIRVLVHGRKPICESMIIIEYIDETWPQNPLLPSDPYQRALTRFWVKFAEDKGFAVWTLFRSSGEEQEKAKNESLESLRTIEEHGLGNKKFFGGEEIGIVDIAFGWMSLWLGIIEEIVGVKLLEAHLFPRLYAWTKNFKEVHVIKQNLPDCHELLLLFKGVREQALGSSSSSS</sequence>
<dbReference type="RefSeq" id="XP_060672044.1">
    <property type="nucleotide sequence ID" value="XM_060816061.1"/>
</dbReference>
<evidence type="ECO:0000256" key="3">
    <source>
        <dbReference type="ARBA" id="ARBA00047960"/>
    </source>
</evidence>
<organism evidence="8 9">
    <name type="scientific">Ziziphus jujuba</name>
    <name type="common">Chinese jujube</name>
    <name type="synonym">Ziziphus sativa</name>
    <dbReference type="NCBI Taxonomy" id="326968"/>
    <lineage>
        <taxon>Eukaryota</taxon>
        <taxon>Viridiplantae</taxon>
        <taxon>Streptophyta</taxon>
        <taxon>Embryophyta</taxon>
        <taxon>Tracheophyta</taxon>
        <taxon>Spermatophyta</taxon>
        <taxon>Magnoliopsida</taxon>
        <taxon>eudicotyledons</taxon>
        <taxon>Gunneridae</taxon>
        <taxon>Pentapetalae</taxon>
        <taxon>rosids</taxon>
        <taxon>fabids</taxon>
        <taxon>Rosales</taxon>
        <taxon>Rhamnaceae</taxon>
        <taxon>Paliureae</taxon>
        <taxon>Ziziphus</taxon>
    </lineage>
</organism>
<dbReference type="InterPro" id="IPR010987">
    <property type="entry name" value="Glutathione-S-Trfase_C-like"/>
</dbReference>
<feature type="region of interest" description="Disordered" evidence="5">
    <location>
        <begin position="1"/>
        <end position="39"/>
    </location>
</feature>
<dbReference type="Pfam" id="PF12937">
    <property type="entry name" value="F-box-like"/>
    <property type="match status" value="1"/>
</dbReference>
<dbReference type="InterPro" id="IPR004045">
    <property type="entry name" value="Glutathione_S-Trfase_N"/>
</dbReference>
<accession>A0ABM4A5N8</accession>
<dbReference type="InterPro" id="IPR036249">
    <property type="entry name" value="Thioredoxin-like_sf"/>
</dbReference>
<evidence type="ECO:0000313" key="9">
    <source>
        <dbReference type="RefSeq" id="XP_060672044.1"/>
    </source>
</evidence>
<dbReference type="InterPro" id="IPR036047">
    <property type="entry name" value="F-box-like_dom_sf"/>
</dbReference>
<dbReference type="InterPro" id="IPR004046">
    <property type="entry name" value="GST_C"/>
</dbReference>
<dbReference type="SFLD" id="SFLDS00019">
    <property type="entry name" value="Glutathione_Transferase_(cytos"/>
    <property type="match status" value="1"/>
</dbReference>
<feature type="compositionally biased region" description="Basic residues" evidence="5">
    <location>
        <begin position="10"/>
        <end position="19"/>
    </location>
</feature>
<dbReference type="GeneID" id="132803345"/>
<dbReference type="SUPFAM" id="SSF81383">
    <property type="entry name" value="F-box domain"/>
    <property type="match status" value="1"/>
</dbReference>
<keyword evidence="8" id="KW-1185">Reference proteome</keyword>
<feature type="domain" description="GST C-terminal" evidence="7">
    <location>
        <begin position="189"/>
        <end position="322"/>
    </location>
</feature>
<feature type="domain" description="GST N-terminal" evidence="6">
    <location>
        <begin position="105"/>
        <end position="184"/>
    </location>
</feature>
<dbReference type="InterPro" id="IPR040079">
    <property type="entry name" value="Glutathione_S-Trfase"/>
</dbReference>
<dbReference type="Proteomes" id="UP001652623">
    <property type="component" value="Chromosome 3"/>
</dbReference>
<dbReference type="EC" id="2.5.1.18" evidence="1"/>
<dbReference type="PROSITE" id="PS50405">
    <property type="entry name" value="GST_CTER"/>
    <property type="match status" value="1"/>
</dbReference>
<dbReference type="SFLD" id="SFLDG01152">
    <property type="entry name" value="Main.3:_Omega-_and_Tau-like"/>
    <property type="match status" value="1"/>
</dbReference>
<dbReference type="InterPro" id="IPR036282">
    <property type="entry name" value="Glutathione-S-Trfase_C_sf"/>
</dbReference>
<evidence type="ECO:0000256" key="1">
    <source>
        <dbReference type="ARBA" id="ARBA00012452"/>
    </source>
</evidence>
<evidence type="ECO:0000259" key="6">
    <source>
        <dbReference type="PROSITE" id="PS50404"/>
    </source>
</evidence>
<evidence type="ECO:0000259" key="7">
    <source>
        <dbReference type="PROSITE" id="PS50405"/>
    </source>
</evidence>
<comment type="similarity">
    <text evidence="4">Belongs to the GST superfamily.</text>
</comment>
<dbReference type="PANTHER" id="PTHR11260">
    <property type="entry name" value="GLUTATHIONE S-TRANSFERASE, GST, SUPERFAMILY, GST DOMAIN CONTAINING"/>
    <property type="match status" value="1"/>
</dbReference>
<gene>
    <name evidence="9" type="primary">LOC132803345</name>
</gene>
<dbReference type="PANTHER" id="PTHR11260:SF679">
    <property type="entry name" value="GLUTATHIONE TRANSFERASE"/>
    <property type="match status" value="1"/>
</dbReference>
<evidence type="ECO:0000256" key="2">
    <source>
        <dbReference type="ARBA" id="ARBA00022679"/>
    </source>
</evidence>
<dbReference type="CDD" id="cd03185">
    <property type="entry name" value="GST_C_Tau"/>
    <property type="match status" value="1"/>
</dbReference>
<proteinExistence type="inferred from homology"/>
<dbReference type="Gene3D" id="1.20.1280.50">
    <property type="match status" value="1"/>
</dbReference>
<dbReference type="SUPFAM" id="SSF52833">
    <property type="entry name" value="Thioredoxin-like"/>
    <property type="match status" value="1"/>
</dbReference>
<dbReference type="InterPro" id="IPR001810">
    <property type="entry name" value="F-box_dom"/>
</dbReference>
<evidence type="ECO:0000256" key="5">
    <source>
        <dbReference type="SAM" id="MobiDB-lite"/>
    </source>
</evidence>
<reference evidence="9" key="1">
    <citation type="submission" date="2025-08" db="UniProtKB">
        <authorList>
            <consortium name="RefSeq"/>
        </authorList>
    </citation>
    <scope>IDENTIFICATION</scope>
    <source>
        <tissue evidence="9">Seedling</tissue>
    </source>
</reference>
<dbReference type="Pfam" id="PF00043">
    <property type="entry name" value="GST_C"/>
    <property type="match status" value="1"/>
</dbReference>
<name>A0ABM4A5N8_ZIZJJ</name>
<dbReference type="CDD" id="cd03058">
    <property type="entry name" value="GST_N_Tau"/>
    <property type="match status" value="1"/>
</dbReference>
<dbReference type="Gene3D" id="3.40.30.10">
    <property type="entry name" value="Glutaredoxin"/>
    <property type="match status" value="1"/>
</dbReference>
<dbReference type="InterPro" id="IPR045073">
    <property type="entry name" value="Omega/Tau-like"/>
</dbReference>
<feature type="compositionally biased region" description="Acidic residues" evidence="5">
    <location>
        <begin position="25"/>
        <end position="38"/>
    </location>
</feature>
<evidence type="ECO:0000313" key="8">
    <source>
        <dbReference type="Proteomes" id="UP001652623"/>
    </source>
</evidence>
<dbReference type="PROSITE" id="PS50404">
    <property type="entry name" value="GST_NTER"/>
    <property type="match status" value="1"/>
</dbReference>
<comment type="catalytic activity">
    <reaction evidence="3">
        <text>RX + glutathione = an S-substituted glutathione + a halide anion + H(+)</text>
        <dbReference type="Rhea" id="RHEA:16437"/>
        <dbReference type="ChEBI" id="CHEBI:15378"/>
        <dbReference type="ChEBI" id="CHEBI:16042"/>
        <dbReference type="ChEBI" id="CHEBI:17792"/>
        <dbReference type="ChEBI" id="CHEBI:57925"/>
        <dbReference type="ChEBI" id="CHEBI:90779"/>
        <dbReference type="EC" id="2.5.1.18"/>
    </reaction>
</comment>